<keyword evidence="5 10" id="KW-0472">Membrane</keyword>
<dbReference type="InterPro" id="IPR003691">
    <property type="entry name" value="FluC"/>
</dbReference>
<comment type="similarity">
    <text evidence="7 10">Belongs to the fluoride channel Fluc/FEX (TC 1.A.43) family.</text>
</comment>
<feature type="transmembrane region" description="Helical" evidence="10">
    <location>
        <begin position="31"/>
        <end position="51"/>
    </location>
</feature>
<comment type="caution">
    <text evidence="11">The sequence shown here is derived from an EMBL/GenBank/DDBJ whole genome shotgun (WGS) entry which is preliminary data.</text>
</comment>
<dbReference type="Proteomes" id="UP001431429">
    <property type="component" value="Unassembled WGS sequence"/>
</dbReference>
<keyword evidence="4 10" id="KW-1133">Transmembrane helix</keyword>
<evidence type="ECO:0000313" key="12">
    <source>
        <dbReference type="Proteomes" id="UP001431429"/>
    </source>
</evidence>
<feature type="transmembrane region" description="Helical" evidence="10">
    <location>
        <begin position="128"/>
        <end position="156"/>
    </location>
</feature>
<dbReference type="Pfam" id="PF02537">
    <property type="entry name" value="CRCB"/>
    <property type="match status" value="1"/>
</dbReference>
<gene>
    <name evidence="10" type="primary">fluC</name>
    <name evidence="10" type="synonym">crcB</name>
    <name evidence="11" type="ORF">NBG84_21955</name>
</gene>
<evidence type="ECO:0000256" key="5">
    <source>
        <dbReference type="ARBA" id="ARBA00023136"/>
    </source>
</evidence>
<keyword evidence="10" id="KW-0479">Metal-binding</keyword>
<evidence type="ECO:0000256" key="9">
    <source>
        <dbReference type="ARBA" id="ARBA00049940"/>
    </source>
</evidence>
<keyword evidence="12" id="KW-1185">Reference proteome</keyword>
<comment type="activity regulation">
    <text evidence="10">Na(+) is not transported, but it plays an essential structural role and its presence is essential for fluoride channel function.</text>
</comment>
<feature type="binding site" evidence="10">
    <location>
        <position position="106"/>
    </location>
    <ligand>
        <name>Na(+)</name>
        <dbReference type="ChEBI" id="CHEBI:29101"/>
        <note>structural</note>
    </ligand>
</feature>
<evidence type="ECO:0000256" key="3">
    <source>
        <dbReference type="ARBA" id="ARBA00022692"/>
    </source>
</evidence>
<comment type="subcellular location">
    <subcellularLocation>
        <location evidence="1 10">Cell membrane</location>
        <topology evidence="1 10">Multi-pass membrane protein</topology>
    </subcellularLocation>
</comment>
<accession>A0ABT0URF2</accession>
<protein>
    <recommendedName>
        <fullName evidence="10">Fluoride-specific ion channel FluC</fullName>
    </recommendedName>
</protein>
<dbReference type="EMBL" id="JAMQAW010000027">
    <property type="protein sequence ID" value="MCM2390931.1"/>
    <property type="molecule type" value="Genomic_DNA"/>
</dbReference>
<keyword evidence="2 10" id="KW-1003">Cell membrane</keyword>
<dbReference type="PANTHER" id="PTHR28259">
    <property type="entry name" value="FLUORIDE EXPORT PROTEIN 1-RELATED"/>
    <property type="match status" value="1"/>
</dbReference>
<comment type="function">
    <text evidence="9 10">Fluoride-specific ion channel. Important for reducing fluoride concentration in the cell, thus reducing its toxicity.</text>
</comment>
<evidence type="ECO:0000256" key="10">
    <source>
        <dbReference type="HAMAP-Rule" id="MF_00454"/>
    </source>
</evidence>
<organism evidence="11 12">
    <name type="scientific">Streptomyces albipurpureus</name>
    <dbReference type="NCBI Taxonomy" id="2897419"/>
    <lineage>
        <taxon>Bacteria</taxon>
        <taxon>Bacillati</taxon>
        <taxon>Actinomycetota</taxon>
        <taxon>Actinomycetes</taxon>
        <taxon>Kitasatosporales</taxon>
        <taxon>Streptomycetaceae</taxon>
        <taxon>Streptomyces</taxon>
    </lineage>
</organism>
<evidence type="ECO:0000256" key="7">
    <source>
        <dbReference type="ARBA" id="ARBA00035120"/>
    </source>
</evidence>
<evidence type="ECO:0000256" key="6">
    <source>
        <dbReference type="ARBA" id="ARBA00023303"/>
    </source>
</evidence>
<dbReference type="PANTHER" id="PTHR28259:SF1">
    <property type="entry name" value="FLUORIDE EXPORT PROTEIN 1-RELATED"/>
    <property type="match status" value="1"/>
</dbReference>
<evidence type="ECO:0000256" key="2">
    <source>
        <dbReference type="ARBA" id="ARBA00022475"/>
    </source>
</evidence>
<evidence type="ECO:0000313" key="11">
    <source>
        <dbReference type="EMBL" id="MCM2390931.1"/>
    </source>
</evidence>
<keyword evidence="3 10" id="KW-0812">Transmembrane</keyword>
<keyword evidence="6 10" id="KW-0407">Ion channel</keyword>
<keyword evidence="10" id="KW-0813">Transport</keyword>
<feature type="transmembrane region" description="Helical" evidence="10">
    <location>
        <begin position="98"/>
        <end position="116"/>
    </location>
</feature>
<sequence length="173" mass="18170">MNGPPAPSEPIDPDVDLHRAAQRGEIAGSRLWLVLAVISAGGVVGALARYAAVRTWPPAGEGFPWVTLGINVTGSALIGVLLPLVAEGGRKERPLARLFAGVGVLGGFTTFSAYAFDVRELLLHDRAWTALAYAGGTVAGCVGAVWLTVTVTRRVVTARRHPRRMTGPGPDVR</sequence>
<keyword evidence="10" id="KW-0406">Ion transport</keyword>
<proteinExistence type="inferred from homology"/>
<evidence type="ECO:0000256" key="8">
    <source>
        <dbReference type="ARBA" id="ARBA00035585"/>
    </source>
</evidence>
<evidence type="ECO:0000256" key="1">
    <source>
        <dbReference type="ARBA" id="ARBA00004651"/>
    </source>
</evidence>
<feature type="transmembrane region" description="Helical" evidence="10">
    <location>
        <begin position="63"/>
        <end position="86"/>
    </location>
</feature>
<keyword evidence="10" id="KW-0915">Sodium</keyword>
<comment type="catalytic activity">
    <reaction evidence="8">
        <text>fluoride(in) = fluoride(out)</text>
        <dbReference type="Rhea" id="RHEA:76159"/>
        <dbReference type="ChEBI" id="CHEBI:17051"/>
    </reaction>
    <physiologicalReaction direction="left-to-right" evidence="8">
        <dbReference type="Rhea" id="RHEA:76160"/>
    </physiologicalReaction>
</comment>
<name>A0ABT0URF2_9ACTN</name>
<reference evidence="11" key="1">
    <citation type="submission" date="2022-06" db="EMBL/GenBank/DDBJ databases">
        <title>Genome public.</title>
        <authorList>
            <person name="Sun Q."/>
        </authorList>
    </citation>
    <scope>NUCLEOTIDE SEQUENCE</scope>
    <source>
        <strain evidence="11">CWNU-1</strain>
    </source>
</reference>
<evidence type="ECO:0000256" key="4">
    <source>
        <dbReference type="ARBA" id="ARBA00022989"/>
    </source>
</evidence>
<dbReference type="HAMAP" id="MF_00454">
    <property type="entry name" value="FluC"/>
    <property type="match status" value="1"/>
</dbReference>
<feature type="binding site" evidence="10">
    <location>
        <position position="109"/>
    </location>
    <ligand>
        <name>Na(+)</name>
        <dbReference type="ChEBI" id="CHEBI:29101"/>
        <note>structural</note>
    </ligand>
</feature>